<evidence type="ECO:0008006" key="6">
    <source>
        <dbReference type="Google" id="ProtNLM"/>
    </source>
</evidence>
<protein>
    <recommendedName>
        <fullName evidence="6">FecR family protein</fullName>
    </recommendedName>
</protein>
<evidence type="ECO:0000256" key="1">
    <source>
        <dbReference type="SAM" id="Phobius"/>
    </source>
</evidence>
<evidence type="ECO:0000259" key="2">
    <source>
        <dbReference type="Pfam" id="PF04773"/>
    </source>
</evidence>
<dbReference type="Gene3D" id="2.60.120.1440">
    <property type="match status" value="1"/>
</dbReference>
<dbReference type="Pfam" id="PF16220">
    <property type="entry name" value="DUF4880"/>
    <property type="match status" value="1"/>
</dbReference>
<sequence length="331" mass="36189">MSATDHGNRAAARSEAAHWLNLHLAGDMTVDDERRFHEWLDHSDLHRDVYRRVERAWALAGAAADDPAFAASRAEPDIDDRPSSRPMGWWMAIAASILLMVAAAFLAPPLMRGEPAQLAQTFRTETGQRSTVTLPDGTVVTLDSETDMRFQERGGRRLVELIGGRAFFRVAHDKSRPFIVHANGKSVRAVGTAFEVSLDGGNVVVVLAEGKVRVEESASGTGDGADMVPGRKLTIGTDRNWTLRRVDVSKETSWTEGRLVFMQDPLAEAVDQMNRYSIRKLTFANGVVPDRRIVGVFEAGDVDGFVKAMELNGIAHRVSTSDDSILLAAGP</sequence>
<dbReference type="InterPro" id="IPR012373">
    <property type="entry name" value="Ferrdict_sens_TM"/>
</dbReference>
<dbReference type="AlphaFoldDB" id="A0A142VU72"/>
<dbReference type="InterPro" id="IPR032623">
    <property type="entry name" value="FecR_N"/>
</dbReference>
<dbReference type="PIRSF" id="PIRSF018266">
    <property type="entry name" value="FecR"/>
    <property type="match status" value="1"/>
</dbReference>
<dbReference type="EMBL" id="CP013342">
    <property type="protein sequence ID" value="AMU93324.1"/>
    <property type="molecule type" value="Genomic_DNA"/>
</dbReference>
<evidence type="ECO:0000313" key="4">
    <source>
        <dbReference type="EMBL" id="AMU93324.1"/>
    </source>
</evidence>
<feature type="transmembrane region" description="Helical" evidence="1">
    <location>
        <begin position="87"/>
        <end position="107"/>
    </location>
</feature>
<evidence type="ECO:0000259" key="3">
    <source>
        <dbReference type="Pfam" id="PF16220"/>
    </source>
</evidence>
<dbReference type="Proteomes" id="UP000076234">
    <property type="component" value="Chromosome"/>
</dbReference>
<dbReference type="GO" id="GO:0016989">
    <property type="term" value="F:sigma factor antagonist activity"/>
    <property type="evidence" value="ECO:0007669"/>
    <property type="project" value="TreeGrafter"/>
</dbReference>
<feature type="domain" description="FecR N-terminal" evidence="3">
    <location>
        <begin position="15"/>
        <end position="55"/>
    </location>
</feature>
<dbReference type="Pfam" id="PF04773">
    <property type="entry name" value="FecR"/>
    <property type="match status" value="1"/>
</dbReference>
<keyword evidence="1" id="KW-1133">Transmembrane helix</keyword>
<organism evidence="4 5">
    <name type="scientific">Sphingopyxis terrae subsp. terrae NBRC 15098</name>
    <dbReference type="NCBI Taxonomy" id="1219058"/>
    <lineage>
        <taxon>Bacteria</taxon>
        <taxon>Pseudomonadati</taxon>
        <taxon>Pseudomonadota</taxon>
        <taxon>Alphaproteobacteria</taxon>
        <taxon>Sphingomonadales</taxon>
        <taxon>Sphingomonadaceae</taxon>
        <taxon>Sphingopyxis</taxon>
    </lineage>
</organism>
<gene>
    <name evidence="4" type="ORF">AOA14_01750</name>
</gene>
<accession>A0A142VU72</accession>
<dbReference type="PANTHER" id="PTHR30273">
    <property type="entry name" value="PERIPLASMIC SIGNAL SENSOR AND SIGMA FACTOR ACTIVATOR FECR-RELATED"/>
    <property type="match status" value="1"/>
</dbReference>
<keyword evidence="1" id="KW-0812">Transmembrane</keyword>
<evidence type="ECO:0000313" key="5">
    <source>
        <dbReference type="Proteomes" id="UP000076234"/>
    </source>
</evidence>
<dbReference type="InterPro" id="IPR006860">
    <property type="entry name" value="FecR"/>
</dbReference>
<proteinExistence type="predicted"/>
<dbReference type="STRING" id="1219058.AOA14_01750"/>
<dbReference type="PANTHER" id="PTHR30273:SF2">
    <property type="entry name" value="PROTEIN FECR"/>
    <property type="match status" value="1"/>
</dbReference>
<dbReference type="RefSeq" id="WP_062900529.1">
    <property type="nucleotide sequence ID" value="NZ_CP013342.1"/>
</dbReference>
<reference evidence="5" key="1">
    <citation type="submission" date="2015-11" db="EMBL/GenBank/DDBJ databases">
        <title>Complete genome sequence of a polyethylene glycol-degrading strain Sphingopyxis terrae strain 203-1 (NBRC 15098).</title>
        <authorList>
            <person name="Yoshiyuki O."/>
            <person name="Shouta N."/>
            <person name="Nagata Y."/>
            <person name="Numata M."/>
            <person name="Tsuchikane K."/>
            <person name="Hosoyama A."/>
            <person name="Yamazoe A."/>
            <person name="Tsuda M."/>
            <person name="Fujita N."/>
            <person name="Kawai F."/>
        </authorList>
    </citation>
    <scope>NUCLEOTIDE SEQUENCE [LARGE SCALE GENOMIC DNA]</scope>
    <source>
        <strain evidence="5">203-1</strain>
    </source>
</reference>
<name>A0A142VU72_9SPHN</name>
<feature type="domain" description="FecR protein" evidence="2">
    <location>
        <begin position="121"/>
        <end position="213"/>
    </location>
</feature>
<reference evidence="4 5" key="2">
    <citation type="journal article" date="2016" name="Genome Announc.">
        <title>Complete Genome Sequence of Sphingopyxis terrae Strain 203-1 (NBRC 111660), a Polyethylene Glycol Degrader.</title>
        <authorList>
            <person name="Ohtsubo Y."/>
            <person name="Nonoyama S."/>
            <person name="Nagata Y."/>
            <person name="Numata M."/>
            <person name="Tsuchikane K."/>
            <person name="Hosoyama A."/>
            <person name="Yamazoe A."/>
            <person name="Tsuda M."/>
            <person name="Fujita N."/>
            <person name="Kawai F."/>
        </authorList>
    </citation>
    <scope>NUCLEOTIDE SEQUENCE [LARGE SCALE GENOMIC DNA]</scope>
    <source>
        <strain evidence="4 5">203-1</strain>
    </source>
</reference>
<keyword evidence="1" id="KW-0472">Membrane</keyword>
<dbReference type="KEGG" id="ster:AOA14_01750"/>